<proteinExistence type="predicted"/>
<dbReference type="RefSeq" id="WP_052811777.1">
    <property type="nucleotide sequence ID" value="NZ_BJOA01000062.1"/>
</dbReference>
<keyword evidence="2" id="KW-0378">Hydrolase</keyword>
<evidence type="ECO:0000259" key="1">
    <source>
        <dbReference type="Pfam" id="PF01738"/>
    </source>
</evidence>
<dbReference type="PANTHER" id="PTHR46623:SF6">
    <property type="entry name" value="ALPHA_BETA-HYDROLASES SUPERFAMILY PROTEIN"/>
    <property type="match status" value="1"/>
</dbReference>
<dbReference type="GeneID" id="42308976"/>
<organism evidence="2 3">
    <name type="scientific">Aneurinibacillus migulanus</name>
    <name type="common">Bacillus migulanus</name>
    <dbReference type="NCBI Taxonomy" id="47500"/>
    <lineage>
        <taxon>Bacteria</taxon>
        <taxon>Bacillati</taxon>
        <taxon>Bacillota</taxon>
        <taxon>Bacilli</taxon>
        <taxon>Bacillales</taxon>
        <taxon>Paenibacillaceae</taxon>
        <taxon>Aneurinibacillus group</taxon>
        <taxon>Aneurinibacillus</taxon>
    </lineage>
</organism>
<dbReference type="AlphaFoldDB" id="A0A1G8S1S3"/>
<dbReference type="InterPro" id="IPR051049">
    <property type="entry name" value="Dienelactone_hydrolase-like"/>
</dbReference>
<protein>
    <submittedName>
        <fullName evidence="2">Dienelactone hydrolase family protein</fullName>
    </submittedName>
</protein>
<sequence length="125" mass="14411">MKKNLIHEIRNEYNRIYVLGYSVGATTAWLCSEEKCDGVIGYYGSRIRDYLEINPKCPVLLFFPQQEKSFNVDELIASLNKKSNVYTKKFAGNHGFADPYSINFCEESSTQSFESMMKFIKDIHG</sequence>
<dbReference type="InterPro" id="IPR002925">
    <property type="entry name" value="Dienelactn_hydro"/>
</dbReference>
<name>A0A1G8S1S3_ANEMI</name>
<dbReference type="EMBL" id="FNED01000014">
    <property type="protein sequence ID" value="SDJ23072.1"/>
    <property type="molecule type" value="Genomic_DNA"/>
</dbReference>
<dbReference type="Pfam" id="PF01738">
    <property type="entry name" value="DLH"/>
    <property type="match status" value="1"/>
</dbReference>
<dbReference type="Gene3D" id="3.40.50.1820">
    <property type="entry name" value="alpha/beta hydrolase"/>
    <property type="match status" value="1"/>
</dbReference>
<feature type="domain" description="Dienelactone hydrolase" evidence="1">
    <location>
        <begin position="10"/>
        <end position="122"/>
    </location>
</feature>
<dbReference type="PANTHER" id="PTHR46623">
    <property type="entry name" value="CARBOXYMETHYLENEBUTENOLIDASE-RELATED"/>
    <property type="match status" value="1"/>
</dbReference>
<gene>
    <name evidence="2" type="ORF">SAMN04487909_11423</name>
</gene>
<evidence type="ECO:0000313" key="3">
    <source>
        <dbReference type="Proteomes" id="UP000182836"/>
    </source>
</evidence>
<dbReference type="Proteomes" id="UP000182836">
    <property type="component" value="Unassembled WGS sequence"/>
</dbReference>
<dbReference type="SUPFAM" id="SSF53474">
    <property type="entry name" value="alpha/beta-Hydrolases"/>
    <property type="match status" value="1"/>
</dbReference>
<reference evidence="2 3" key="1">
    <citation type="submission" date="2016-10" db="EMBL/GenBank/DDBJ databases">
        <authorList>
            <person name="de Groot N.N."/>
        </authorList>
    </citation>
    <scope>NUCLEOTIDE SEQUENCE [LARGE SCALE GENOMIC DNA]</scope>
    <source>
        <strain evidence="2 3">DSM 2895</strain>
    </source>
</reference>
<dbReference type="OrthoDB" id="115291at2"/>
<accession>A0A1G8S1S3</accession>
<evidence type="ECO:0000313" key="2">
    <source>
        <dbReference type="EMBL" id="SDJ23072.1"/>
    </source>
</evidence>
<dbReference type="InterPro" id="IPR029058">
    <property type="entry name" value="AB_hydrolase_fold"/>
</dbReference>
<dbReference type="GO" id="GO:0016787">
    <property type="term" value="F:hydrolase activity"/>
    <property type="evidence" value="ECO:0007669"/>
    <property type="project" value="UniProtKB-KW"/>
</dbReference>